<comment type="caution">
    <text evidence="3">The sequence shown here is derived from an EMBL/GenBank/DDBJ whole genome shotgun (WGS) entry which is preliminary data.</text>
</comment>
<dbReference type="InterPro" id="IPR000551">
    <property type="entry name" value="MerR-type_HTH_dom"/>
</dbReference>
<dbReference type="InterPro" id="IPR047057">
    <property type="entry name" value="MerR_fam"/>
</dbReference>
<dbReference type="SUPFAM" id="SSF46955">
    <property type="entry name" value="Putative DNA-binding domain"/>
    <property type="match status" value="1"/>
</dbReference>
<dbReference type="GO" id="GO:0003700">
    <property type="term" value="F:DNA-binding transcription factor activity"/>
    <property type="evidence" value="ECO:0007669"/>
    <property type="project" value="InterPro"/>
</dbReference>
<dbReference type="GO" id="GO:0003677">
    <property type="term" value="F:DNA binding"/>
    <property type="evidence" value="ECO:0007669"/>
    <property type="project" value="UniProtKB-KW"/>
</dbReference>
<evidence type="ECO:0000259" key="2">
    <source>
        <dbReference type="PROSITE" id="PS50937"/>
    </source>
</evidence>
<keyword evidence="1" id="KW-0238">DNA-binding</keyword>
<dbReference type="Pfam" id="PF13411">
    <property type="entry name" value="MerR_1"/>
    <property type="match status" value="1"/>
</dbReference>
<name>A0A4U1D9C3_9BACI</name>
<dbReference type="EMBL" id="SWBM01000001">
    <property type="protein sequence ID" value="TKC18117.1"/>
    <property type="molecule type" value="Genomic_DNA"/>
</dbReference>
<dbReference type="PANTHER" id="PTHR30204">
    <property type="entry name" value="REDOX-CYCLING DRUG-SENSING TRANSCRIPTIONAL ACTIVATOR SOXR"/>
    <property type="match status" value="1"/>
</dbReference>
<evidence type="ECO:0000313" key="3">
    <source>
        <dbReference type="EMBL" id="TKC18117.1"/>
    </source>
</evidence>
<dbReference type="Gene3D" id="1.10.1660.10">
    <property type="match status" value="1"/>
</dbReference>
<sequence>MRWYDGAVYRIGELANLANLSKRTIDYYTSIGLLKAQRSKSNYRIYTHQDLEDLKFIEECKNLHIPLEEIKRKLEMKKLKEVHEGELKKHIQSVTQQMKQLQTDLNVLIPLFESLESGQVESYSKLLNTESEVLLKSLSELTS</sequence>
<organism evidence="3 4">
    <name type="scientific">Robertmurraya kyonggiensis</name>
    <dbReference type="NCBI Taxonomy" id="1037680"/>
    <lineage>
        <taxon>Bacteria</taxon>
        <taxon>Bacillati</taxon>
        <taxon>Bacillota</taxon>
        <taxon>Bacilli</taxon>
        <taxon>Bacillales</taxon>
        <taxon>Bacillaceae</taxon>
        <taxon>Robertmurraya</taxon>
    </lineage>
</organism>
<evidence type="ECO:0000313" key="4">
    <source>
        <dbReference type="Proteomes" id="UP000307756"/>
    </source>
</evidence>
<keyword evidence="4" id="KW-1185">Reference proteome</keyword>
<accession>A0A4U1D9C3</accession>
<dbReference type="PROSITE" id="PS50937">
    <property type="entry name" value="HTH_MERR_2"/>
    <property type="match status" value="1"/>
</dbReference>
<dbReference type="OrthoDB" id="166060at2"/>
<dbReference type="SMART" id="SM00422">
    <property type="entry name" value="HTH_MERR"/>
    <property type="match status" value="1"/>
</dbReference>
<reference evidence="3 4" key="1">
    <citation type="journal article" date="2011" name="J. Microbiol.">
        <title>Bacillus kyonggiensis sp. nov., isolated from soil of a lettuce field.</title>
        <authorList>
            <person name="Dong K."/>
            <person name="Lee S."/>
        </authorList>
    </citation>
    <scope>NUCLEOTIDE SEQUENCE [LARGE SCALE GENOMIC DNA]</scope>
    <source>
        <strain evidence="3 4">NB22</strain>
    </source>
</reference>
<feature type="domain" description="HTH merR-type" evidence="2">
    <location>
        <begin position="8"/>
        <end position="76"/>
    </location>
</feature>
<dbReference type="AlphaFoldDB" id="A0A4U1D9C3"/>
<dbReference type="InterPro" id="IPR009061">
    <property type="entry name" value="DNA-bd_dom_put_sf"/>
</dbReference>
<protein>
    <submittedName>
        <fullName evidence="3">MerR family transcriptional regulator</fullName>
    </submittedName>
</protein>
<gene>
    <name evidence="3" type="ORF">FA727_00735</name>
</gene>
<proteinExistence type="predicted"/>
<dbReference type="PANTHER" id="PTHR30204:SF95">
    <property type="entry name" value="HTH-TYPE TRANSCRIPTIONAL REGULATOR CUER"/>
    <property type="match status" value="1"/>
</dbReference>
<dbReference type="RefSeq" id="WP_136828834.1">
    <property type="nucleotide sequence ID" value="NZ_SWBM01000001.1"/>
</dbReference>
<dbReference type="Proteomes" id="UP000307756">
    <property type="component" value="Unassembled WGS sequence"/>
</dbReference>
<evidence type="ECO:0000256" key="1">
    <source>
        <dbReference type="ARBA" id="ARBA00023125"/>
    </source>
</evidence>